<keyword evidence="1" id="KW-0813">Transport</keyword>
<evidence type="ECO:0000256" key="1">
    <source>
        <dbReference type="ARBA" id="ARBA00022448"/>
    </source>
</evidence>
<protein>
    <submittedName>
        <fullName evidence="5">ATP-binding cassette domain-containing protein</fullName>
    </submittedName>
</protein>
<evidence type="ECO:0000256" key="2">
    <source>
        <dbReference type="ARBA" id="ARBA00022741"/>
    </source>
</evidence>
<dbReference type="InterPro" id="IPR050153">
    <property type="entry name" value="Metal_Ion_Import_ABC"/>
</dbReference>
<feature type="domain" description="ABC transporter" evidence="4">
    <location>
        <begin position="4"/>
        <end position="230"/>
    </location>
</feature>
<dbReference type="InterPro" id="IPR003439">
    <property type="entry name" value="ABC_transporter-like_ATP-bd"/>
</dbReference>
<gene>
    <name evidence="5" type="ORF">PNO30_01720</name>
</gene>
<dbReference type="PROSITE" id="PS50893">
    <property type="entry name" value="ABC_TRANSPORTER_2"/>
    <property type="match status" value="1"/>
</dbReference>
<dbReference type="PANTHER" id="PTHR42734">
    <property type="entry name" value="METAL TRANSPORT SYSTEM ATP-BINDING PROTEIN TM_0124-RELATED"/>
    <property type="match status" value="1"/>
</dbReference>
<name>A0AAW6B2V5_9BACL</name>
<dbReference type="SMART" id="SM00382">
    <property type="entry name" value="AAA"/>
    <property type="match status" value="1"/>
</dbReference>
<dbReference type="InterPro" id="IPR027417">
    <property type="entry name" value="P-loop_NTPase"/>
</dbReference>
<reference evidence="5" key="1">
    <citation type="submission" date="2023-08" db="EMBL/GenBank/DDBJ databases">
        <title>Dental plaque isolates bound by oral lectin ZG16B.</title>
        <authorList>
            <person name="Ghosh S."/>
        </authorList>
    </citation>
    <scope>NUCLEOTIDE SEQUENCE</scope>
    <source>
        <strain evidence="5">DP3_5B</strain>
    </source>
</reference>
<dbReference type="InterPro" id="IPR017871">
    <property type="entry name" value="ABC_transporter-like_CS"/>
</dbReference>
<dbReference type="Gene3D" id="3.40.50.300">
    <property type="entry name" value="P-loop containing nucleotide triphosphate hydrolases"/>
    <property type="match status" value="1"/>
</dbReference>
<organism evidence="5 6">
    <name type="scientific">Gemella haemolysans</name>
    <dbReference type="NCBI Taxonomy" id="1379"/>
    <lineage>
        <taxon>Bacteria</taxon>
        <taxon>Bacillati</taxon>
        <taxon>Bacillota</taxon>
        <taxon>Bacilli</taxon>
        <taxon>Bacillales</taxon>
        <taxon>Gemellaceae</taxon>
        <taxon>Gemella</taxon>
    </lineage>
</organism>
<dbReference type="InterPro" id="IPR003593">
    <property type="entry name" value="AAA+_ATPase"/>
</dbReference>
<sequence>MTELNIKNLTYSIGDKTILDNISFSVSSGDVVAVVGKNGVGKTTLLNNILEKLNKTNEITLVGENPTLGYVPQFRQIDEELPLSAKDFVSLPIQKGFLPWLSKKEKESIKNALSLTNSIKLENKSIGTLSGGEKQRVFLAQALVNKPNLLLLDEFTSNLDKTSEVECMTLVKDITKKENIITLCITHELSLLDEKYVDKILYLEKGCFKFISIADYNKEKNTLKLCKHYVGDNNHV</sequence>
<evidence type="ECO:0000313" key="5">
    <source>
        <dbReference type="EMBL" id="MDB6185493.1"/>
    </source>
</evidence>
<comment type="caution">
    <text evidence="5">The sequence shown here is derived from an EMBL/GenBank/DDBJ whole genome shotgun (WGS) entry which is preliminary data.</text>
</comment>
<dbReference type="RefSeq" id="WP_271986927.1">
    <property type="nucleotide sequence ID" value="NZ_JAQMFS010000027.1"/>
</dbReference>
<dbReference type="SUPFAM" id="SSF52540">
    <property type="entry name" value="P-loop containing nucleoside triphosphate hydrolases"/>
    <property type="match status" value="1"/>
</dbReference>
<dbReference type="AlphaFoldDB" id="A0AAW6B2V5"/>
<evidence type="ECO:0000259" key="4">
    <source>
        <dbReference type="PROSITE" id="PS50893"/>
    </source>
</evidence>
<evidence type="ECO:0000256" key="3">
    <source>
        <dbReference type="ARBA" id="ARBA00022840"/>
    </source>
</evidence>
<dbReference type="GO" id="GO:0005524">
    <property type="term" value="F:ATP binding"/>
    <property type="evidence" value="ECO:0007669"/>
    <property type="project" value="UniProtKB-KW"/>
</dbReference>
<dbReference type="Proteomes" id="UP001212217">
    <property type="component" value="Unassembled WGS sequence"/>
</dbReference>
<dbReference type="EMBL" id="JAQMFS010000027">
    <property type="protein sequence ID" value="MDB6185493.1"/>
    <property type="molecule type" value="Genomic_DNA"/>
</dbReference>
<keyword evidence="2" id="KW-0547">Nucleotide-binding</keyword>
<proteinExistence type="predicted"/>
<accession>A0AAW6B2V5</accession>
<evidence type="ECO:0000313" key="6">
    <source>
        <dbReference type="Proteomes" id="UP001212217"/>
    </source>
</evidence>
<dbReference type="GO" id="GO:0016887">
    <property type="term" value="F:ATP hydrolysis activity"/>
    <property type="evidence" value="ECO:0007669"/>
    <property type="project" value="InterPro"/>
</dbReference>
<dbReference type="PROSITE" id="PS00211">
    <property type="entry name" value="ABC_TRANSPORTER_1"/>
    <property type="match status" value="1"/>
</dbReference>
<keyword evidence="3 5" id="KW-0067">ATP-binding</keyword>
<dbReference type="Pfam" id="PF00005">
    <property type="entry name" value="ABC_tran"/>
    <property type="match status" value="1"/>
</dbReference>